<evidence type="ECO:0000256" key="4">
    <source>
        <dbReference type="ARBA" id="ARBA00023002"/>
    </source>
</evidence>
<gene>
    <name evidence="9" type="ORF">CVT23_10845</name>
</gene>
<dbReference type="RefSeq" id="WP_109793575.1">
    <property type="nucleotide sequence ID" value="NZ_PHIG01000032.1"/>
</dbReference>
<dbReference type="OrthoDB" id="9764248at2"/>
<dbReference type="Pfam" id="PF00067">
    <property type="entry name" value="p450"/>
    <property type="match status" value="1"/>
</dbReference>
<dbReference type="InterPro" id="IPR002401">
    <property type="entry name" value="Cyt_P450_E_grp-I"/>
</dbReference>
<evidence type="ECO:0000256" key="7">
    <source>
        <dbReference type="PIRSR" id="PIRSR602401-1"/>
    </source>
</evidence>
<dbReference type="PRINTS" id="PR00385">
    <property type="entry name" value="P450"/>
</dbReference>
<dbReference type="InterPro" id="IPR001128">
    <property type="entry name" value="Cyt_P450"/>
</dbReference>
<protein>
    <submittedName>
        <fullName evidence="9">Cytochrome P450</fullName>
    </submittedName>
</protein>
<keyword evidence="6 8" id="KW-0503">Monooxygenase</keyword>
<comment type="similarity">
    <text evidence="1 8">Belongs to the cytochrome P450 family.</text>
</comment>
<dbReference type="InterPro" id="IPR017972">
    <property type="entry name" value="Cyt_P450_CS"/>
</dbReference>
<evidence type="ECO:0000313" key="9">
    <source>
        <dbReference type="EMBL" id="PJK29551.1"/>
    </source>
</evidence>
<dbReference type="EMBL" id="PHIG01000032">
    <property type="protein sequence ID" value="PJK29551.1"/>
    <property type="molecule type" value="Genomic_DNA"/>
</dbReference>
<organism evidence="9 10">
    <name type="scientific">Minwuia thermotolerans</name>
    <dbReference type="NCBI Taxonomy" id="2056226"/>
    <lineage>
        <taxon>Bacteria</taxon>
        <taxon>Pseudomonadati</taxon>
        <taxon>Pseudomonadota</taxon>
        <taxon>Alphaproteobacteria</taxon>
        <taxon>Minwuiales</taxon>
        <taxon>Minwuiaceae</taxon>
        <taxon>Minwuia</taxon>
    </lineage>
</organism>
<dbReference type="SUPFAM" id="SSF48264">
    <property type="entry name" value="Cytochrome P450"/>
    <property type="match status" value="1"/>
</dbReference>
<keyword evidence="4 8" id="KW-0560">Oxidoreductase</keyword>
<evidence type="ECO:0000256" key="6">
    <source>
        <dbReference type="ARBA" id="ARBA00023033"/>
    </source>
</evidence>
<evidence type="ECO:0000313" key="10">
    <source>
        <dbReference type="Proteomes" id="UP000229498"/>
    </source>
</evidence>
<dbReference type="GO" id="GO:0016705">
    <property type="term" value="F:oxidoreductase activity, acting on paired donors, with incorporation or reduction of molecular oxygen"/>
    <property type="evidence" value="ECO:0007669"/>
    <property type="project" value="InterPro"/>
</dbReference>
<dbReference type="PANTHER" id="PTHR24291">
    <property type="entry name" value="CYTOCHROME P450 FAMILY 4"/>
    <property type="match status" value="1"/>
</dbReference>
<keyword evidence="5 7" id="KW-0408">Iron</keyword>
<dbReference type="InterPro" id="IPR036396">
    <property type="entry name" value="Cyt_P450_sf"/>
</dbReference>
<dbReference type="GO" id="GO:0005506">
    <property type="term" value="F:iron ion binding"/>
    <property type="evidence" value="ECO:0007669"/>
    <property type="project" value="InterPro"/>
</dbReference>
<name>A0A2M9G1G4_9PROT</name>
<dbReference type="GO" id="GO:0004497">
    <property type="term" value="F:monooxygenase activity"/>
    <property type="evidence" value="ECO:0007669"/>
    <property type="project" value="UniProtKB-KW"/>
</dbReference>
<accession>A0A2M9G1G4</accession>
<proteinExistence type="inferred from homology"/>
<comment type="cofactor">
    <cofactor evidence="7">
        <name>heme</name>
        <dbReference type="ChEBI" id="CHEBI:30413"/>
    </cofactor>
</comment>
<keyword evidence="3 7" id="KW-0479">Metal-binding</keyword>
<dbReference type="PROSITE" id="PS00086">
    <property type="entry name" value="CYTOCHROME_P450"/>
    <property type="match status" value="1"/>
</dbReference>
<dbReference type="PANTHER" id="PTHR24291:SF50">
    <property type="entry name" value="BIFUNCTIONAL ALBAFLAVENONE MONOOXYGENASE_TERPENE SYNTHASE"/>
    <property type="match status" value="1"/>
</dbReference>
<evidence type="ECO:0000256" key="3">
    <source>
        <dbReference type="ARBA" id="ARBA00022723"/>
    </source>
</evidence>
<sequence length="459" mass="52391">MTDSGQGAPSLRHPGVNRRLGVIETMRVMRDNVIDLYPDHIFDKDYSVRRFAFQTFVIVNRPDLIKEMLVAKPEIYTKGRLNRQILGPALGNGLLTAEGDFWRRQRRIAAPAFHFQRLQALAGIMVDSAEATAERWEAHADTGRHVDIAHEMMRLTMEIVARTLFTSDIAGDIDRLGRAVSILIENLGRLSPIDFLGLPEWLPRYRDPKVRGAMKTLDSMIYAIIDQRRTAGEAAREDLLRMLLDARDPETGEGMSDRQLRDEVMTLFAAGHETTAQALSWAFYLLSLHPEEEAKFHAEIDSVLGDRRPNFDDMRTLERTRMVIDETLRLYPPAFSISRTAEKDDRLGGELAVPKGAIVSAVPWITHRNPKLWPEPDRFDPERFADHEVYARHKHAYFPFGGGPRICIGSGFAQLEARMVLAVLGRRYRLTLKPGHPVRPQGRVTLRPRFGMKMRIDRR</sequence>
<dbReference type="Gene3D" id="1.10.630.10">
    <property type="entry name" value="Cytochrome P450"/>
    <property type="match status" value="1"/>
</dbReference>
<reference evidence="9 10" key="1">
    <citation type="submission" date="2017-11" db="EMBL/GenBank/DDBJ databases">
        <title>Draft genome sequence of Rhizobiales bacterium SY3-13.</title>
        <authorList>
            <person name="Sun C."/>
        </authorList>
    </citation>
    <scope>NUCLEOTIDE SEQUENCE [LARGE SCALE GENOMIC DNA]</scope>
    <source>
        <strain evidence="9 10">SY3-13</strain>
    </source>
</reference>
<dbReference type="GO" id="GO:0020037">
    <property type="term" value="F:heme binding"/>
    <property type="evidence" value="ECO:0007669"/>
    <property type="project" value="InterPro"/>
</dbReference>
<comment type="caution">
    <text evidence="9">The sequence shown here is derived from an EMBL/GenBank/DDBJ whole genome shotgun (WGS) entry which is preliminary data.</text>
</comment>
<evidence type="ECO:0000256" key="2">
    <source>
        <dbReference type="ARBA" id="ARBA00022617"/>
    </source>
</evidence>
<keyword evidence="10" id="KW-1185">Reference proteome</keyword>
<dbReference type="InterPro" id="IPR050196">
    <property type="entry name" value="Cytochrome_P450_Monoox"/>
</dbReference>
<dbReference type="AlphaFoldDB" id="A0A2M9G1G4"/>
<evidence type="ECO:0000256" key="1">
    <source>
        <dbReference type="ARBA" id="ARBA00010617"/>
    </source>
</evidence>
<dbReference type="Proteomes" id="UP000229498">
    <property type="component" value="Unassembled WGS sequence"/>
</dbReference>
<keyword evidence="2 7" id="KW-0349">Heme</keyword>
<evidence type="ECO:0000256" key="8">
    <source>
        <dbReference type="RuleBase" id="RU000461"/>
    </source>
</evidence>
<evidence type="ECO:0000256" key="5">
    <source>
        <dbReference type="ARBA" id="ARBA00023004"/>
    </source>
</evidence>
<dbReference type="CDD" id="cd20620">
    <property type="entry name" value="CYP132-like"/>
    <property type="match status" value="1"/>
</dbReference>
<dbReference type="PRINTS" id="PR00463">
    <property type="entry name" value="EP450I"/>
</dbReference>
<feature type="binding site" description="axial binding residue" evidence="7">
    <location>
        <position position="407"/>
    </location>
    <ligand>
        <name>heme</name>
        <dbReference type="ChEBI" id="CHEBI:30413"/>
    </ligand>
    <ligandPart>
        <name>Fe</name>
        <dbReference type="ChEBI" id="CHEBI:18248"/>
    </ligandPart>
</feature>